<evidence type="ECO:0000313" key="2">
    <source>
        <dbReference type="Proteomes" id="UP001243989"/>
    </source>
</evidence>
<comment type="caution">
    <text evidence="1">The sequence shown here is derived from an EMBL/GenBank/DDBJ whole genome shotgun (WGS) entry which is preliminary data.</text>
</comment>
<keyword evidence="2" id="KW-1185">Reference proteome</keyword>
<sequence length="126" mass="13714">MDLSLRLQFRQFGCTSGGSRQVPLVPLFASSSPGLLEVGMRMHHSYPGHGWAPANPSLDSPVPSLRRHSPRSNAPSGAVFFNNSMVPYILRLFTSKPTSPVYFFQNIQSSASFTPLPSQSNCSCSP</sequence>
<proteinExistence type="predicted"/>
<evidence type="ECO:0000313" key="1">
    <source>
        <dbReference type="EMBL" id="KAK1655923.1"/>
    </source>
</evidence>
<dbReference type="GeneID" id="85466498"/>
<dbReference type="Proteomes" id="UP001243989">
    <property type="component" value="Unassembled WGS sequence"/>
</dbReference>
<dbReference type="AlphaFoldDB" id="A0AAJ0ENY6"/>
<protein>
    <submittedName>
        <fullName evidence="1">Uncharacterized protein</fullName>
    </submittedName>
</protein>
<gene>
    <name evidence="1" type="ORF">BDP81DRAFT_12357</name>
</gene>
<reference evidence="1" key="1">
    <citation type="submission" date="2021-06" db="EMBL/GenBank/DDBJ databases">
        <title>Comparative genomics, transcriptomics and evolutionary studies reveal genomic signatures of adaptation to plant cell wall in hemibiotrophic fungi.</title>
        <authorList>
            <consortium name="DOE Joint Genome Institute"/>
            <person name="Baroncelli R."/>
            <person name="Diaz J.F."/>
            <person name="Benocci T."/>
            <person name="Peng M."/>
            <person name="Battaglia E."/>
            <person name="Haridas S."/>
            <person name="Andreopoulos W."/>
            <person name="Labutti K."/>
            <person name="Pangilinan J."/>
            <person name="Floch G.L."/>
            <person name="Makela M.R."/>
            <person name="Henrissat B."/>
            <person name="Grigoriev I.V."/>
            <person name="Crouch J.A."/>
            <person name="De Vries R.P."/>
            <person name="Sukno S.A."/>
            <person name="Thon M.R."/>
        </authorList>
    </citation>
    <scope>NUCLEOTIDE SEQUENCE</scope>
    <source>
        <strain evidence="1">CBS 102054</strain>
    </source>
</reference>
<accession>A0AAJ0ENY6</accession>
<dbReference type="EMBL" id="JAHMHQ010000001">
    <property type="protein sequence ID" value="KAK1655923.1"/>
    <property type="molecule type" value="Genomic_DNA"/>
</dbReference>
<organism evidence="1 2">
    <name type="scientific">Colletotrichum phormii</name>
    <dbReference type="NCBI Taxonomy" id="359342"/>
    <lineage>
        <taxon>Eukaryota</taxon>
        <taxon>Fungi</taxon>
        <taxon>Dikarya</taxon>
        <taxon>Ascomycota</taxon>
        <taxon>Pezizomycotina</taxon>
        <taxon>Sordariomycetes</taxon>
        <taxon>Hypocreomycetidae</taxon>
        <taxon>Glomerellales</taxon>
        <taxon>Glomerellaceae</taxon>
        <taxon>Colletotrichum</taxon>
        <taxon>Colletotrichum acutatum species complex</taxon>
    </lineage>
</organism>
<dbReference type="RefSeq" id="XP_060451967.1">
    <property type="nucleotide sequence ID" value="XM_060581636.1"/>
</dbReference>
<name>A0AAJ0ENY6_9PEZI</name>